<accession>A0ABN2G1E4</accession>
<comment type="caution">
    <text evidence="1">The sequence shown here is derived from an EMBL/GenBank/DDBJ whole genome shotgun (WGS) entry which is preliminary data.</text>
</comment>
<name>A0ABN2G1E4_9ACTN</name>
<evidence type="ECO:0000313" key="1">
    <source>
        <dbReference type="EMBL" id="GAA1663533.1"/>
    </source>
</evidence>
<dbReference type="EMBL" id="BAAAQF010000003">
    <property type="protein sequence ID" value="GAA1663533.1"/>
    <property type="molecule type" value="Genomic_DNA"/>
</dbReference>
<dbReference type="Proteomes" id="UP001499851">
    <property type="component" value="Unassembled WGS sequence"/>
</dbReference>
<organism evidence="1 2">
    <name type="scientific">Glycomyces endophyticus</name>
    <dbReference type="NCBI Taxonomy" id="480996"/>
    <lineage>
        <taxon>Bacteria</taxon>
        <taxon>Bacillati</taxon>
        <taxon>Actinomycetota</taxon>
        <taxon>Actinomycetes</taxon>
        <taxon>Glycomycetales</taxon>
        <taxon>Glycomycetaceae</taxon>
        <taxon>Glycomyces</taxon>
    </lineage>
</organism>
<evidence type="ECO:0000313" key="2">
    <source>
        <dbReference type="Proteomes" id="UP001499851"/>
    </source>
</evidence>
<gene>
    <name evidence="1" type="ORF">GCM10009830_06110</name>
</gene>
<sequence>MPSGPGTSGAFASLGGRSAVVVSKSGSAGSAGAIPAPNGGDPGTRAFPFGTLARPGLVARGGLGCFGGLCWAPGLAGP</sequence>
<reference evidence="1 2" key="1">
    <citation type="journal article" date="2019" name="Int. J. Syst. Evol. Microbiol.">
        <title>The Global Catalogue of Microorganisms (GCM) 10K type strain sequencing project: providing services to taxonomists for standard genome sequencing and annotation.</title>
        <authorList>
            <consortium name="The Broad Institute Genomics Platform"/>
            <consortium name="The Broad Institute Genome Sequencing Center for Infectious Disease"/>
            <person name="Wu L."/>
            <person name="Ma J."/>
        </authorList>
    </citation>
    <scope>NUCLEOTIDE SEQUENCE [LARGE SCALE GENOMIC DNA]</scope>
    <source>
        <strain evidence="1 2">JCM 16001</strain>
    </source>
</reference>
<proteinExistence type="predicted"/>
<protein>
    <submittedName>
        <fullName evidence="1">Uncharacterized protein</fullName>
    </submittedName>
</protein>
<keyword evidence="2" id="KW-1185">Reference proteome</keyword>